<name>A0A8J9YDG5_9NEOP</name>
<proteinExistence type="predicted"/>
<sequence>MVNYISCKSKNFNKKYGKSNEGYNLVLRSLVYCINWFKEQQSKIWGCVFRLTVESVMIALPLVAWHLELCAKNLKIIINKDGVQYILSSVLLLLCSVLLLRLLLRPPASYYRC</sequence>
<evidence type="ECO:0000256" key="1">
    <source>
        <dbReference type="SAM" id="Phobius"/>
    </source>
</evidence>
<dbReference type="AlphaFoldDB" id="A0A8J9YDG5"/>
<gene>
    <name evidence="2" type="ORF">BINO364_LOCUS9513</name>
</gene>
<feature type="non-terminal residue" evidence="2">
    <location>
        <position position="113"/>
    </location>
</feature>
<keyword evidence="1" id="KW-0812">Transmembrane</keyword>
<dbReference type="EMBL" id="OV170224">
    <property type="protein sequence ID" value="CAH0723716.1"/>
    <property type="molecule type" value="Genomic_DNA"/>
</dbReference>
<reference evidence="2" key="1">
    <citation type="submission" date="2021-12" db="EMBL/GenBank/DDBJ databases">
        <authorList>
            <person name="Martin H S."/>
        </authorList>
    </citation>
    <scope>NUCLEOTIDE SEQUENCE</scope>
</reference>
<feature type="transmembrane region" description="Helical" evidence="1">
    <location>
        <begin position="85"/>
        <end position="104"/>
    </location>
</feature>
<protein>
    <submittedName>
        <fullName evidence="2">Uncharacterized protein</fullName>
    </submittedName>
</protein>
<dbReference type="Proteomes" id="UP000838878">
    <property type="component" value="Chromosome 4"/>
</dbReference>
<evidence type="ECO:0000313" key="2">
    <source>
        <dbReference type="EMBL" id="CAH0723716.1"/>
    </source>
</evidence>
<keyword evidence="1" id="KW-1133">Transmembrane helix</keyword>
<evidence type="ECO:0000313" key="3">
    <source>
        <dbReference type="Proteomes" id="UP000838878"/>
    </source>
</evidence>
<keyword evidence="1" id="KW-0472">Membrane</keyword>
<feature type="transmembrane region" description="Helical" evidence="1">
    <location>
        <begin position="44"/>
        <end position="65"/>
    </location>
</feature>
<organism evidence="2 3">
    <name type="scientific">Brenthis ino</name>
    <name type="common">lesser marbled fritillary</name>
    <dbReference type="NCBI Taxonomy" id="405034"/>
    <lineage>
        <taxon>Eukaryota</taxon>
        <taxon>Metazoa</taxon>
        <taxon>Ecdysozoa</taxon>
        <taxon>Arthropoda</taxon>
        <taxon>Hexapoda</taxon>
        <taxon>Insecta</taxon>
        <taxon>Pterygota</taxon>
        <taxon>Neoptera</taxon>
        <taxon>Endopterygota</taxon>
        <taxon>Lepidoptera</taxon>
        <taxon>Glossata</taxon>
        <taxon>Ditrysia</taxon>
        <taxon>Papilionoidea</taxon>
        <taxon>Nymphalidae</taxon>
        <taxon>Heliconiinae</taxon>
        <taxon>Argynnini</taxon>
        <taxon>Brenthis</taxon>
    </lineage>
</organism>
<accession>A0A8J9YDG5</accession>
<keyword evidence="3" id="KW-1185">Reference proteome</keyword>